<evidence type="ECO:0000313" key="3">
    <source>
        <dbReference type="Proteomes" id="UP000619743"/>
    </source>
</evidence>
<keyword evidence="1" id="KW-1133">Transmembrane helix</keyword>
<sequence length="127" mass="14421">MLFVGAFALLLMYFCIRMMIQPAAFSAGIIAFSEQRFFHPFEIISRGLAGLVFVLYADSAIYPWLIRWLGYGLLAVSVGLLCTPPSLHRHFARWSAVQFKEWFRWCGLAFLPAAAFLLFVAWTSMTG</sequence>
<dbReference type="AlphaFoldDB" id="A0A8J2U7R1"/>
<feature type="transmembrane region" description="Helical" evidence="1">
    <location>
        <begin position="68"/>
        <end position="87"/>
    </location>
</feature>
<comment type="caution">
    <text evidence="2">The sequence shown here is derived from an EMBL/GenBank/DDBJ whole genome shotgun (WGS) entry which is preliminary data.</text>
</comment>
<keyword evidence="3" id="KW-1185">Reference proteome</keyword>
<proteinExistence type="predicted"/>
<accession>A0A8J2U7R1</accession>
<reference evidence="3" key="1">
    <citation type="journal article" date="2019" name="Int. J. Syst. Evol. Microbiol.">
        <title>The Global Catalogue of Microorganisms (GCM) 10K type strain sequencing project: providing services to taxonomists for standard genome sequencing and annotation.</title>
        <authorList>
            <consortium name="The Broad Institute Genomics Platform"/>
            <consortium name="The Broad Institute Genome Sequencing Center for Infectious Disease"/>
            <person name="Wu L."/>
            <person name="Ma J."/>
        </authorList>
    </citation>
    <scope>NUCLEOTIDE SEQUENCE [LARGE SCALE GENOMIC DNA]</scope>
    <source>
        <strain evidence="3">CGMCC 1.10130</strain>
    </source>
</reference>
<keyword evidence="1" id="KW-0812">Transmembrane</keyword>
<feature type="transmembrane region" description="Helical" evidence="1">
    <location>
        <begin position="102"/>
        <end position="122"/>
    </location>
</feature>
<name>A0A8J2U7R1_9GAMM</name>
<dbReference type="EMBL" id="BMDX01000017">
    <property type="protein sequence ID" value="GGA85090.1"/>
    <property type="molecule type" value="Genomic_DNA"/>
</dbReference>
<gene>
    <name evidence="2" type="ORF">GCM10011369_28920</name>
</gene>
<evidence type="ECO:0000313" key="2">
    <source>
        <dbReference type="EMBL" id="GGA85090.1"/>
    </source>
</evidence>
<dbReference type="Proteomes" id="UP000619743">
    <property type="component" value="Unassembled WGS sequence"/>
</dbReference>
<protein>
    <submittedName>
        <fullName evidence="2">Uncharacterized protein</fullName>
    </submittedName>
</protein>
<keyword evidence="1" id="KW-0472">Membrane</keyword>
<evidence type="ECO:0000256" key="1">
    <source>
        <dbReference type="SAM" id="Phobius"/>
    </source>
</evidence>
<organism evidence="2 3">
    <name type="scientific">Neiella marina</name>
    <dbReference type="NCBI Taxonomy" id="508461"/>
    <lineage>
        <taxon>Bacteria</taxon>
        <taxon>Pseudomonadati</taxon>
        <taxon>Pseudomonadota</taxon>
        <taxon>Gammaproteobacteria</taxon>
        <taxon>Alteromonadales</taxon>
        <taxon>Echinimonadaceae</taxon>
        <taxon>Neiella</taxon>
    </lineage>
</organism>